<protein>
    <recommendedName>
        <fullName evidence="6">HMG box domain-containing protein</fullName>
    </recommendedName>
</protein>
<dbReference type="InterPro" id="IPR009071">
    <property type="entry name" value="HMG_box_dom"/>
</dbReference>
<gene>
    <name evidence="7" type="ORF">KR093_003534</name>
</gene>
<name>A0AAD4JWG1_9MUSC</name>
<dbReference type="EMBL" id="JAJJHW010002774">
    <property type="protein sequence ID" value="KAH8365699.1"/>
    <property type="molecule type" value="Genomic_DNA"/>
</dbReference>
<evidence type="ECO:0000256" key="1">
    <source>
        <dbReference type="ARBA" id="ARBA00004123"/>
    </source>
</evidence>
<dbReference type="SMART" id="SM00398">
    <property type="entry name" value="HMG"/>
    <property type="match status" value="1"/>
</dbReference>
<proteinExistence type="predicted"/>
<evidence type="ECO:0000313" key="8">
    <source>
        <dbReference type="Proteomes" id="UP001200034"/>
    </source>
</evidence>
<evidence type="ECO:0000256" key="4">
    <source>
        <dbReference type="PROSITE-ProRule" id="PRU00267"/>
    </source>
</evidence>
<dbReference type="PANTHER" id="PTHR45781:SF1">
    <property type="entry name" value="HMG BOX DOMAIN-CONTAINING PROTEIN"/>
    <property type="match status" value="1"/>
</dbReference>
<comment type="caution">
    <text evidence="7">The sequence shown here is derived from an EMBL/GenBank/DDBJ whole genome shotgun (WGS) entry which is preliminary data.</text>
</comment>
<dbReference type="PROSITE" id="PS50118">
    <property type="entry name" value="HMG_BOX_2"/>
    <property type="match status" value="1"/>
</dbReference>
<organism evidence="7 8">
    <name type="scientific">Drosophila rubida</name>
    <dbReference type="NCBI Taxonomy" id="30044"/>
    <lineage>
        <taxon>Eukaryota</taxon>
        <taxon>Metazoa</taxon>
        <taxon>Ecdysozoa</taxon>
        <taxon>Arthropoda</taxon>
        <taxon>Hexapoda</taxon>
        <taxon>Insecta</taxon>
        <taxon>Pterygota</taxon>
        <taxon>Neoptera</taxon>
        <taxon>Endopterygota</taxon>
        <taxon>Diptera</taxon>
        <taxon>Brachycera</taxon>
        <taxon>Muscomorpha</taxon>
        <taxon>Ephydroidea</taxon>
        <taxon>Drosophilidae</taxon>
        <taxon>Drosophila</taxon>
    </lineage>
</organism>
<dbReference type="Proteomes" id="UP001200034">
    <property type="component" value="Unassembled WGS sequence"/>
</dbReference>
<dbReference type="GO" id="GO:0031490">
    <property type="term" value="F:chromatin DNA binding"/>
    <property type="evidence" value="ECO:0007669"/>
    <property type="project" value="TreeGrafter"/>
</dbReference>
<feature type="domain" description="HMG box" evidence="6">
    <location>
        <begin position="85"/>
        <end position="153"/>
    </location>
</feature>
<dbReference type="SUPFAM" id="SSF47095">
    <property type="entry name" value="HMG-box"/>
    <property type="match status" value="1"/>
</dbReference>
<dbReference type="PANTHER" id="PTHR45781">
    <property type="entry name" value="AGAP000281-PA"/>
    <property type="match status" value="1"/>
</dbReference>
<feature type="compositionally biased region" description="Low complexity" evidence="5">
    <location>
        <begin position="58"/>
        <end position="85"/>
    </location>
</feature>
<evidence type="ECO:0000313" key="7">
    <source>
        <dbReference type="EMBL" id="KAH8365699.1"/>
    </source>
</evidence>
<accession>A0AAD4JWG1</accession>
<dbReference type="AlphaFoldDB" id="A0AAD4JWG1"/>
<sequence>MNQFHTPSFGDEVFEMNDTPMEQTPTPNPNASRRISRLSSLDHVDDADEEQMDFEVTPQHQEQPQLLPPQQQQTAAQASQSNQAPAKPLAPFALFFRDTMTAIKQQNPACTLEQITSIVHSMWDSMDTDQKTVYERRHEVDKRDYMIKLRDYQRQLQTTQLDTPSTAASEQEQQQPQQETSTTTQADTVAAVAVSEDVAPSAGAVPATPLAAVAPQQPEQIQLLNEAAAVPKCTRELCNKPAIINPDWEDEYCSNECVVIHCRNVFNEWARALQFSPP</sequence>
<reference evidence="7" key="1">
    <citation type="journal article" date="2021" name="Mol. Ecol. Resour.">
        <title>Phylogenomic analyses of the genus Drosophila reveals genomic signals of climate adaptation.</title>
        <authorList>
            <person name="Li F."/>
            <person name="Rane R.V."/>
            <person name="Luria V."/>
            <person name="Xiong Z."/>
            <person name="Chen J."/>
            <person name="Li Z."/>
            <person name="Catullo R.A."/>
            <person name="Griffin P.C."/>
            <person name="Schiffer M."/>
            <person name="Pearce S."/>
            <person name="Lee S.F."/>
            <person name="McElroy K."/>
            <person name="Stocker A."/>
            <person name="Shirriffs J."/>
            <person name="Cockerell F."/>
            <person name="Coppin C."/>
            <person name="Sgro C.M."/>
            <person name="Karger A."/>
            <person name="Cain J.W."/>
            <person name="Weber J.A."/>
            <person name="Santpere G."/>
            <person name="Kirschner M.W."/>
            <person name="Hoffmann A.A."/>
            <person name="Oakeshott J.G."/>
            <person name="Zhang G."/>
        </authorList>
    </citation>
    <scope>NUCLEOTIDE SEQUENCE</scope>
    <source>
        <strain evidence="7">BGI-SZ-2011g</strain>
    </source>
</reference>
<feature type="compositionally biased region" description="Low complexity" evidence="5">
    <location>
        <begin position="164"/>
        <end position="185"/>
    </location>
</feature>
<dbReference type="InterPro" id="IPR036910">
    <property type="entry name" value="HMG_box_dom_sf"/>
</dbReference>
<evidence type="ECO:0000256" key="5">
    <source>
        <dbReference type="SAM" id="MobiDB-lite"/>
    </source>
</evidence>
<dbReference type="InterPro" id="IPR051365">
    <property type="entry name" value="TOX_HMG-box_domain"/>
</dbReference>
<dbReference type="GO" id="GO:0005634">
    <property type="term" value="C:nucleus"/>
    <property type="evidence" value="ECO:0007669"/>
    <property type="project" value="UniProtKB-SubCell"/>
</dbReference>
<keyword evidence="8" id="KW-1185">Reference proteome</keyword>
<comment type="subcellular location">
    <subcellularLocation>
        <location evidence="1">Nucleus</location>
    </subcellularLocation>
</comment>
<keyword evidence="2 4" id="KW-0238">DNA-binding</keyword>
<evidence type="ECO:0000256" key="2">
    <source>
        <dbReference type="ARBA" id="ARBA00023125"/>
    </source>
</evidence>
<keyword evidence="3 4" id="KW-0539">Nucleus</keyword>
<dbReference type="Gene3D" id="1.10.30.10">
    <property type="entry name" value="High mobility group box domain"/>
    <property type="match status" value="1"/>
</dbReference>
<dbReference type="Pfam" id="PF00505">
    <property type="entry name" value="HMG_box"/>
    <property type="match status" value="1"/>
</dbReference>
<evidence type="ECO:0000256" key="3">
    <source>
        <dbReference type="ARBA" id="ARBA00023242"/>
    </source>
</evidence>
<feature type="DNA-binding region" description="HMG box" evidence="4">
    <location>
        <begin position="85"/>
        <end position="153"/>
    </location>
</feature>
<evidence type="ECO:0000259" key="6">
    <source>
        <dbReference type="PROSITE" id="PS50118"/>
    </source>
</evidence>
<feature type="compositionally biased region" description="Polar residues" evidence="5">
    <location>
        <begin position="20"/>
        <end position="39"/>
    </location>
</feature>
<feature type="region of interest" description="Disordered" evidence="5">
    <location>
        <begin position="1"/>
        <end position="85"/>
    </location>
</feature>
<dbReference type="GO" id="GO:0006357">
    <property type="term" value="P:regulation of transcription by RNA polymerase II"/>
    <property type="evidence" value="ECO:0007669"/>
    <property type="project" value="TreeGrafter"/>
</dbReference>
<feature type="region of interest" description="Disordered" evidence="5">
    <location>
        <begin position="159"/>
        <end position="185"/>
    </location>
</feature>